<comment type="caution">
    <text evidence="2">The sequence shown here is derived from an EMBL/GenBank/DDBJ whole genome shotgun (WGS) entry which is preliminary data.</text>
</comment>
<reference evidence="2 3" key="1">
    <citation type="submission" date="2015-01" db="EMBL/GenBank/DDBJ databases">
        <title>Evolution of Trichinella species and genotypes.</title>
        <authorList>
            <person name="Korhonen P.K."/>
            <person name="Edoardo P."/>
            <person name="Giuseppe L.R."/>
            <person name="Gasser R.B."/>
        </authorList>
    </citation>
    <scope>NUCLEOTIDE SEQUENCE [LARGE SCALE GENOMIC DNA]</scope>
    <source>
        <strain evidence="2">ISS1029</strain>
    </source>
</reference>
<evidence type="ECO:0000256" key="1">
    <source>
        <dbReference type="SAM" id="MobiDB-lite"/>
    </source>
</evidence>
<name>A0A0V1GVB3_9BILA</name>
<dbReference type="Proteomes" id="UP000055024">
    <property type="component" value="Unassembled WGS sequence"/>
</dbReference>
<proteinExistence type="predicted"/>
<sequence>MGGAGTSARWPQSRRQQHQQQQQQQQKLYPVFGCSLTSLVRSSCHGHRAGQGETRQDKTRQGRRRYDRSVLSRPTVAFGSNFPLQSTPDCCNYNCRTTTATLLVICYRPPHLDNNLFIGLVGLVCYAVLCGDRWAPAGRPAGHVTSLTVSLGNELQLAPTPPSRCTFPFSLYTGDVFLVHFPSFALVLVSKRKKEKNPPPPPPPLPFCHHCPTTVNAHDDS</sequence>
<keyword evidence="3" id="KW-1185">Reference proteome</keyword>
<accession>A0A0V1GVB3</accession>
<feature type="region of interest" description="Disordered" evidence="1">
    <location>
        <begin position="1"/>
        <end position="23"/>
    </location>
</feature>
<dbReference type="OrthoDB" id="10416553at2759"/>
<feature type="region of interest" description="Disordered" evidence="1">
    <location>
        <begin position="45"/>
        <end position="67"/>
    </location>
</feature>
<evidence type="ECO:0000313" key="3">
    <source>
        <dbReference type="Proteomes" id="UP000055024"/>
    </source>
</evidence>
<protein>
    <submittedName>
        <fullName evidence="2">Uncharacterized protein</fullName>
    </submittedName>
</protein>
<organism evidence="2 3">
    <name type="scientific">Trichinella zimbabwensis</name>
    <dbReference type="NCBI Taxonomy" id="268475"/>
    <lineage>
        <taxon>Eukaryota</taxon>
        <taxon>Metazoa</taxon>
        <taxon>Ecdysozoa</taxon>
        <taxon>Nematoda</taxon>
        <taxon>Enoplea</taxon>
        <taxon>Dorylaimia</taxon>
        <taxon>Trichinellida</taxon>
        <taxon>Trichinellidae</taxon>
        <taxon>Trichinella</taxon>
    </lineage>
</organism>
<evidence type="ECO:0000313" key="2">
    <source>
        <dbReference type="EMBL" id="KRZ02328.1"/>
    </source>
</evidence>
<dbReference type="EMBL" id="JYDP01000234">
    <property type="protein sequence ID" value="KRZ02328.1"/>
    <property type="molecule type" value="Genomic_DNA"/>
</dbReference>
<gene>
    <name evidence="2" type="ORF">T11_17283</name>
</gene>
<dbReference type="AlphaFoldDB" id="A0A0V1GVB3"/>